<feature type="domain" description="Cytochrome c" evidence="6">
    <location>
        <begin position="36"/>
        <end position="143"/>
    </location>
</feature>
<dbReference type="Pfam" id="PF00034">
    <property type="entry name" value="Cytochrom_C"/>
    <property type="match status" value="2"/>
</dbReference>
<keyword evidence="2 4" id="KW-0479">Metal-binding</keyword>
<dbReference type="EMBL" id="VCPC01000002">
    <property type="protein sequence ID" value="TMV13658.1"/>
    <property type="molecule type" value="Genomic_DNA"/>
</dbReference>
<gene>
    <name evidence="7" type="ORF">FGK64_13090</name>
</gene>
<feature type="domain" description="Cytochrome c" evidence="6">
    <location>
        <begin position="183"/>
        <end position="289"/>
    </location>
</feature>
<keyword evidence="3 4" id="KW-0408">Iron</keyword>
<dbReference type="Proteomes" id="UP001191082">
    <property type="component" value="Unassembled WGS sequence"/>
</dbReference>
<feature type="signal peptide" evidence="5">
    <location>
        <begin position="1"/>
        <end position="23"/>
    </location>
</feature>
<comment type="caution">
    <text evidence="7">The sequence shown here is derived from an EMBL/GenBank/DDBJ whole genome shotgun (WGS) entry which is preliminary data.</text>
</comment>
<dbReference type="InterPro" id="IPR009056">
    <property type="entry name" value="Cyt_c-like_dom"/>
</dbReference>
<protein>
    <submittedName>
        <fullName evidence="7">Cytochrome c</fullName>
    </submittedName>
</protein>
<dbReference type="InterPro" id="IPR051459">
    <property type="entry name" value="Cytochrome_c-type_DH"/>
</dbReference>
<evidence type="ECO:0000256" key="2">
    <source>
        <dbReference type="ARBA" id="ARBA00022723"/>
    </source>
</evidence>
<evidence type="ECO:0000313" key="7">
    <source>
        <dbReference type="EMBL" id="TMV13658.1"/>
    </source>
</evidence>
<dbReference type="Gene3D" id="1.10.760.10">
    <property type="entry name" value="Cytochrome c-like domain"/>
    <property type="match status" value="2"/>
</dbReference>
<proteinExistence type="predicted"/>
<dbReference type="SUPFAM" id="SSF46626">
    <property type="entry name" value="Cytochrome c"/>
    <property type="match status" value="2"/>
</dbReference>
<feature type="chain" id="PRO_5045935451" evidence="5">
    <location>
        <begin position="24"/>
        <end position="292"/>
    </location>
</feature>
<reference evidence="7 8" key="1">
    <citation type="submission" date="2019-05" db="EMBL/GenBank/DDBJ databases">
        <title>Marivita sp. nov. isolated from sea sediment.</title>
        <authorList>
            <person name="Kim W."/>
        </authorList>
    </citation>
    <scope>NUCLEOTIDE SEQUENCE [LARGE SCALE GENOMIC DNA]</scope>
    <source>
        <strain evidence="7 8">CAU 1492</strain>
    </source>
</reference>
<evidence type="ECO:0000259" key="6">
    <source>
        <dbReference type="PROSITE" id="PS51007"/>
    </source>
</evidence>
<keyword evidence="1 4" id="KW-0349">Heme</keyword>
<dbReference type="PANTHER" id="PTHR35008">
    <property type="entry name" value="BLL4482 PROTEIN-RELATED"/>
    <property type="match status" value="1"/>
</dbReference>
<dbReference type="InterPro" id="IPR036909">
    <property type="entry name" value="Cyt_c-like_dom_sf"/>
</dbReference>
<evidence type="ECO:0000256" key="4">
    <source>
        <dbReference type="PROSITE-ProRule" id="PRU00433"/>
    </source>
</evidence>
<name>A0ABY2XC86_9RHOB</name>
<evidence type="ECO:0000256" key="1">
    <source>
        <dbReference type="ARBA" id="ARBA00022617"/>
    </source>
</evidence>
<evidence type="ECO:0000313" key="8">
    <source>
        <dbReference type="Proteomes" id="UP001191082"/>
    </source>
</evidence>
<evidence type="ECO:0000256" key="5">
    <source>
        <dbReference type="SAM" id="SignalP"/>
    </source>
</evidence>
<sequence length="292" mass="31044">MNKAVRFLLGTAVVAGAVGWAVSAPQRADTANMPQGDATRGETVFWAAGCASCHATPGAEGDARLVLAGGYRINSPFGTFVAPNISPSDAGIAGWSAADLADALIAGVSPEGQHYYPSLPYTTYTHMTLPDVADLKAYMDTLPPSDVASQPHDIGFPFNIRRGLGLWKRLYLDDDWVMPADTPQLERGRYLVEALGHCAECHTPRDQFGGLDRARWLQGAPNPSGDGRIPGIDPGSLSWSAQDIAYYLESGFTPEFDSAGGEMTDVIANMAKLTAEDREAIAAYVKSVPPAQ</sequence>
<organism evidence="7 8">
    <name type="scientific">Arenibacterium halophilum</name>
    <dbReference type="NCBI Taxonomy" id="2583821"/>
    <lineage>
        <taxon>Bacteria</taxon>
        <taxon>Pseudomonadati</taxon>
        <taxon>Pseudomonadota</taxon>
        <taxon>Alphaproteobacteria</taxon>
        <taxon>Rhodobacterales</taxon>
        <taxon>Paracoccaceae</taxon>
        <taxon>Arenibacterium</taxon>
    </lineage>
</organism>
<keyword evidence="5" id="KW-0732">Signal</keyword>
<accession>A0ABY2XC86</accession>
<dbReference type="RefSeq" id="WP_138864210.1">
    <property type="nucleotide sequence ID" value="NZ_VCPC01000002.1"/>
</dbReference>
<evidence type="ECO:0000256" key="3">
    <source>
        <dbReference type="ARBA" id="ARBA00023004"/>
    </source>
</evidence>
<keyword evidence="8" id="KW-1185">Reference proteome</keyword>
<dbReference type="PANTHER" id="PTHR35008:SF8">
    <property type="entry name" value="ALCOHOL DEHYDROGENASE CYTOCHROME C SUBUNIT"/>
    <property type="match status" value="1"/>
</dbReference>
<dbReference type="PROSITE" id="PS51007">
    <property type="entry name" value="CYTC"/>
    <property type="match status" value="2"/>
</dbReference>